<feature type="binding site" evidence="5">
    <location>
        <begin position="191"/>
        <end position="194"/>
    </location>
    <ligand>
        <name>substrate</name>
    </ligand>
</feature>
<dbReference type="InterPro" id="IPR029063">
    <property type="entry name" value="SAM-dependent_MTases_sf"/>
</dbReference>
<dbReference type="Pfam" id="PF05175">
    <property type="entry name" value="MTS"/>
    <property type="match status" value="1"/>
</dbReference>
<sequence length="288" mass="32551">MDREAKQLFDQCRQALLPYYPATEAQSMAFLLLEHLFQLDKMQVLINQPIQTIPQVLQVLDNALRRLQQYEPIQYITKQAEFYGLPFRVKPGVLIPRPETEELVAWIIQDFQSQPLTLLDIGTGSGCIAVTLAKNMPQAQVNALDVSNEALTIAQQNAALNKVNIQWIAHNILAPSFTHFADQSLDVIVSNPPYVTPAEQAQMHENVLKHEPALALFVPQNEPLLFYEAITQVARQKLKPQGALYFEINEQFGAITKKMIEQQGFQEVEVRKDLFGKDRMVKAVGLSG</sequence>
<comment type="function">
    <text evidence="5">Methylates the class 1 translation termination release factors RF1/PrfA and RF2/PrfB on the glutamine residue of the universally conserved GGQ motif.</text>
</comment>
<keyword evidence="3 5" id="KW-0949">S-adenosyl-L-methionine</keyword>
<feature type="domain" description="Methyltransferase small" evidence="6">
    <location>
        <begin position="110"/>
        <end position="205"/>
    </location>
</feature>
<dbReference type="NCBIfam" id="TIGR03534">
    <property type="entry name" value="RF_mod_PrmC"/>
    <property type="match status" value="1"/>
</dbReference>
<dbReference type="EMBL" id="AAWS01000001">
    <property type="protein sequence ID" value="EAY31925.1"/>
    <property type="molecule type" value="Genomic_DNA"/>
</dbReference>
<dbReference type="InterPro" id="IPR050320">
    <property type="entry name" value="N5-glutamine_MTase"/>
</dbReference>
<dbReference type="AlphaFoldDB" id="A1ZCC3"/>
<evidence type="ECO:0000256" key="4">
    <source>
        <dbReference type="ARBA" id="ARBA00048391"/>
    </source>
</evidence>
<dbReference type="eggNOG" id="COG2890">
    <property type="taxonomic scope" value="Bacteria"/>
</dbReference>
<dbReference type="InterPro" id="IPR004556">
    <property type="entry name" value="HemK-like"/>
</dbReference>
<dbReference type="Gene3D" id="1.10.8.10">
    <property type="entry name" value="DNA helicase RuvA subunit, C-terminal domain"/>
    <property type="match status" value="1"/>
</dbReference>
<dbReference type="PANTHER" id="PTHR18895:SF74">
    <property type="entry name" value="MTRF1L RELEASE FACTOR GLUTAMINE METHYLTRANSFERASE"/>
    <property type="match status" value="1"/>
</dbReference>
<evidence type="ECO:0000313" key="8">
    <source>
        <dbReference type="EMBL" id="EAY31925.1"/>
    </source>
</evidence>
<dbReference type="OrthoDB" id="9800643at2"/>
<evidence type="ECO:0000256" key="3">
    <source>
        <dbReference type="ARBA" id="ARBA00022691"/>
    </source>
</evidence>
<dbReference type="InterPro" id="IPR040758">
    <property type="entry name" value="PrmC_N"/>
</dbReference>
<dbReference type="InterPro" id="IPR007848">
    <property type="entry name" value="Small_mtfrase_dom"/>
</dbReference>
<comment type="similarity">
    <text evidence="5">Belongs to the protein N5-glutamine methyltransferase family. PrmC subfamily.</text>
</comment>
<comment type="catalytic activity">
    <reaction evidence="4 5">
        <text>L-glutaminyl-[peptide chain release factor] + S-adenosyl-L-methionine = N(5)-methyl-L-glutaminyl-[peptide chain release factor] + S-adenosyl-L-homocysteine + H(+)</text>
        <dbReference type="Rhea" id="RHEA:42896"/>
        <dbReference type="Rhea" id="RHEA-COMP:10271"/>
        <dbReference type="Rhea" id="RHEA-COMP:10272"/>
        <dbReference type="ChEBI" id="CHEBI:15378"/>
        <dbReference type="ChEBI" id="CHEBI:30011"/>
        <dbReference type="ChEBI" id="CHEBI:57856"/>
        <dbReference type="ChEBI" id="CHEBI:59789"/>
        <dbReference type="ChEBI" id="CHEBI:61891"/>
        <dbReference type="EC" id="2.1.1.297"/>
    </reaction>
</comment>
<dbReference type="PANTHER" id="PTHR18895">
    <property type="entry name" value="HEMK METHYLTRANSFERASE"/>
    <property type="match status" value="1"/>
</dbReference>
<dbReference type="InterPro" id="IPR002052">
    <property type="entry name" value="DNA_methylase_N6_adenine_CS"/>
</dbReference>
<dbReference type="EC" id="2.1.1.297" evidence="5"/>
<proteinExistence type="inferred from homology"/>
<accession>A1ZCC3</accession>
<dbReference type="GO" id="GO:0102559">
    <property type="term" value="F:peptide chain release factor N(5)-glutamine methyltransferase activity"/>
    <property type="evidence" value="ECO:0007669"/>
    <property type="project" value="UniProtKB-EC"/>
</dbReference>
<dbReference type="GO" id="GO:0003676">
    <property type="term" value="F:nucleic acid binding"/>
    <property type="evidence" value="ECO:0007669"/>
    <property type="project" value="InterPro"/>
</dbReference>
<feature type="binding site" evidence="5">
    <location>
        <position position="191"/>
    </location>
    <ligand>
        <name>S-adenosyl-L-methionine</name>
        <dbReference type="ChEBI" id="CHEBI:59789"/>
    </ligand>
</feature>
<name>A1ZCC3_MICM2</name>
<feature type="binding site" evidence="5">
    <location>
        <begin position="122"/>
        <end position="126"/>
    </location>
    <ligand>
        <name>S-adenosyl-L-methionine</name>
        <dbReference type="ChEBI" id="CHEBI:59789"/>
    </ligand>
</feature>
<feature type="domain" description="Release factor glutamine methyltransferase N-terminal" evidence="7">
    <location>
        <begin position="23"/>
        <end position="77"/>
    </location>
</feature>
<evidence type="ECO:0000259" key="7">
    <source>
        <dbReference type="Pfam" id="PF17827"/>
    </source>
</evidence>
<evidence type="ECO:0000256" key="1">
    <source>
        <dbReference type="ARBA" id="ARBA00022603"/>
    </source>
</evidence>
<dbReference type="HAMAP" id="MF_02126">
    <property type="entry name" value="RF_methyltr_PrmC"/>
    <property type="match status" value="1"/>
</dbReference>
<evidence type="ECO:0000256" key="5">
    <source>
        <dbReference type="HAMAP-Rule" id="MF_02126"/>
    </source>
</evidence>
<gene>
    <name evidence="5" type="primary">prmC</name>
    <name evidence="8" type="ORF">M23134_01954</name>
</gene>
<dbReference type="SUPFAM" id="SSF53335">
    <property type="entry name" value="S-adenosyl-L-methionine-dependent methyltransferases"/>
    <property type="match status" value="1"/>
</dbReference>
<dbReference type="PROSITE" id="PS00092">
    <property type="entry name" value="N6_MTASE"/>
    <property type="match status" value="1"/>
</dbReference>
<organism evidence="8 9">
    <name type="scientific">Microscilla marina ATCC 23134</name>
    <dbReference type="NCBI Taxonomy" id="313606"/>
    <lineage>
        <taxon>Bacteria</taxon>
        <taxon>Pseudomonadati</taxon>
        <taxon>Bacteroidota</taxon>
        <taxon>Cytophagia</taxon>
        <taxon>Cytophagales</taxon>
        <taxon>Microscillaceae</taxon>
        <taxon>Microscilla</taxon>
    </lineage>
</organism>
<feature type="binding site" evidence="5">
    <location>
        <position position="145"/>
    </location>
    <ligand>
        <name>S-adenosyl-L-methionine</name>
        <dbReference type="ChEBI" id="CHEBI:59789"/>
    </ligand>
</feature>
<dbReference type="Proteomes" id="UP000004095">
    <property type="component" value="Unassembled WGS sequence"/>
</dbReference>
<dbReference type="InterPro" id="IPR019874">
    <property type="entry name" value="RF_methyltr_PrmC"/>
</dbReference>
<evidence type="ECO:0000256" key="2">
    <source>
        <dbReference type="ARBA" id="ARBA00022679"/>
    </source>
</evidence>
<dbReference type="Gene3D" id="3.40.50.150">
    <property type="entry name" value="Vaccinia Virus protein VP39"/>
    <property type="match status" value="1"/>
</dbReference>
<dbReference type="RefSeq" id="WP_002692750.1">
    <property type="nucleotide sequence ID" value="NZ_AAWS01000001.1"/>
</dbReference>
<comment type="caution">
    <text evidence="8">The sequence shown here is derived from an EMBL/GenBank/DDBJ whole genome shotgun (WGS) entry which is preliminary data.</text>
</comment>
<dbReference type="Pfam" id="PF17827">
    <property type="entry name" value="PrmC_N"/>
    <property type="match status" value="1"/>
</dbReference>
<dbReference type="CDD" id="cd02440">
    <property type="entry name" value="AdoMet_MTases"/>
    <property type="match status" value="1"/>
</dbReference>
<dbReference type="NCBIfam" id="TIGR00536">
    <property type="entry name" value="hemK_fam"/>
    <property type="match status" value="1"/>
</dbReference>
<reference evidence="8 9" key="1">
    <citation type="submission" date="2007-01" db="EMBL/GenBank/DDBJ databases">
        <authorList>
            <person name="Haygood M."/>
            <person name="Podell S."/>
            <person name="Anderson C."/>
            <person name="Hopkinson B."/>
            <person name="Roe K."/>
            <person name="Barbeau K."/>
            <person name="Gaasterland T."/>
            <person name="Ferriera S."/>
            <person name="Johnson J."/>
            <person name="Kravitz S."/>
            <person name="Beeson K."/>
            <person name="Sutton G."/>
            <person name="Rogers Y.-H."/>
            <person name="Friedman R."/>
            <person name="Frazier M."/>
            <person name="Venter J.C."/>
        </authorList>
    </citation>
    <scope>NUCLEOTIDE SEQUENCE [LARGE SCALE GENOMIC DNA]</scope>
    <source>
        <strain evidence="8 9">ATCC 23134</strain>
    </source>
</reference>
<evidence type="ECO:0000313" key="9">
    <source>
        <dbReference type="Proteomes" id="UP000004095"/>
    </source>
</evidence>
<keyword evidence="1 5" id="KW-0489">Methyltransferase</keyword>
<dbReference type="GO" id="GO:0032259">
    <property type="term" value="P:methylation"/>
    <property type="evidence" value="ECO:0007669"/>
    <property type="project" value="UniProtKB-KW"/>
</dbReference>
<keyword evidence="2 5" id="KW-0808">Transferase</keyword>
<protein>
    <recommendedName>
        <fullName evidence="5">Release factor glutamine methyltransferase</fullName>
        <shortName evidence="5">RF MTase</shortName>
        <ecNumber evidence="5">2.1.1.297</ecNumber>
    </recommendedName>
    <alternativeName>
        <fullName evidence="5">N5-glutamine methyltransferase PrmC</fullName>
    </alternativeName>
    <alternativeName>
        <fullName evidence="5">Protein-(glutamine-N5) MTase PrmC</fullName>
    </alternativeName>
    <alternativeName>
        <fullName evidence="5">Protein-glutamine N-methyltransferase PrmC</fullName>
    </alternativeName>
</protein>
<evidence type="ECO:0000259" key="6">
    <source>
        <dbReference type="Pfam" id="PF05175"/>
    </source>
</evidence>
<comment type="caution">
    <text evidence="5">Lacks conserved residue(s) required for the propagation of feature annotation.</text>
</comment>
<keyword evidence="9" id="KW-1185">Reference proteome</keyword>